<evidence type="ECO:0000256" key="1">
    <source>
        <dbReference type="SAM" id="SignalP"/>
    </source>
</evidence>
<dbReference type="AlphaFoldDB" id="A0AAI8TSA3"/>
<evidence type="ECO:0008006" key="4">
    <source>
        <dbReference type="Google" id="ProtNLM"/>
    </source>
</evidence>
<feature type="chain" id="PRO_5042610705" description="Lipoprotein" evidence="1">
    <location>
        <begin position="23"/>
        <end position="171"/>
    </location>
</feature>
<feature type="signal peptide" evidence="1">
    <location>
        <begin position="1"/>
        <end position="22"/>
    </location>
</feature>
<organism evidence="2 3">
    <name type="scientific">Mycolicibacterium mageritense</name>
    <name type="common">Mycobacterium mageritense</name>
    <dbReference type="NCBI Taxonomy" id="53462"/>
    <lineage>
        <taxon>Bacteria</taxon>
        <taxon>Bacillati</taxon>
        <taxon>Actinomycetota</taxon>
        <taxon>Actinomycetes</taxon>
        <taxon>Mycobacteriales</taxon>
        <taxon>Mycobacteriaceae</taxon>
        <taxon>Mycolicibacterium</taxon>
    </lineage>
</organism>
<evidence type="ECO:0000313" key="3">
    <source>
        <dbReference type="Proteomes" id="UP001241092"/>
    </source>
</evidence>
<dbReference type="RefSeq" id="WP_286214148.1">
    <property type="nucleotide sequence ID" value="NZ_AP027452.1"/>
</dbReference>
<accession>A0AAI8TSA3</accession>
<evidence type="ECO:0000313" key="2">
    <source>
        <dbReference type="EMBL" id="BDY27637.1"/>
    </source>
</evidence>
<proteinExistence type="predicted"/>
<sequence length="171" mass="17897">MTRNRGLVVALVAALGVMTGCAATGPHRGTAPVFAVGDCVSVPVPEPSEPAPVQAAKVACSEDPSYTVGAIASEEGQCPSSEYQHLPAKLADPATARLCLVPNLVADHCYEMGVPMGVVELANCADRGQGVLVQVTQRLDVRDQSACPTESGHFAWPYPSPARTYCTRTVY</sequence>
<dbReference type="Proteomes" id="UP001241092">
    <property type="component" value="Chromosome"/>
</dbReference>
<keyword evidence="1" id="KW-0732">Signal</keyword>
<dbReference type="PROSITE" id="PS51257">
    <property type="entry name" value="PROKAR_LIPOPROTEIN"/>
    <property type="match status" value="1"/>
</dbReference>
<reference evidence="2" key="1">
    <citation type="submission" date="2023-03" db="EMBL/GenBank/DDBJ databases">
        <title>Draft genome sequence of a Mycolicibacterium mageritense strain H4_3_1 isolated from a hybrid biological-inorganic system reactor.</title>
        <authorList>
            <person name="Feng X."/>
            <person name="Kazama D."/>
            <person name="Sato K."/>
            <person name="Kobayashi H."/>
        </authorList>
    </citation>
    <scope>NUCLEOTIDE SEQUENCE</scope>
    <source>
        <strain evidence="2">H4_3_1</strain>
    </source>
</reference>
<name>A0AAI8TSA3_MYCME</name>
<dbReference type="EMBL" id="AP027452">
    <property type="protein sequence ID" value="BDY27637.1"/>
    <property type="molecule type" value="Genomic_DNA"/>
</dbReference>
<gene>
    <name evidence="2" type="ORF">hbim_01562</name>
</gene>
<protein>
    <recommendedName>
        <fullName evidence="4">Lipoprotein</fullName>
    </recommendedName>
</protein>